<feature type="region of interest" description="Disordered" evidence="1">
    <location>
        <begin position="45"/>
        <end position="72"/>
    </location>
</feature>
<keyword evidence="2" id="KW-0812">Transmembrane</keyword>
<feature type="transmembrane region" description="Helical" evidence="2">
    <location>
        <begin position="17"/>
        <end position="36"/>
    </location>
</feature>
<keyword evidence="2" id="KW-1133">Transmembrane helix</keyword>
<sequence>MYSRFKQDSRFKNQERIMISFILLYGGVFFVGYWRGRKLVSIPGRQECKKREDKRGDKREERGERREEKRIR</sequence>
<keyword evidence="4" id="KW-1185">Reference proteome</keyword>
<evidence type="ECO:0000256" key="1">
    <source>
        <dbReference type="SAM" id="MobiDB-lite"/>
    </source>
</evidence>
<evidence type="ECO:0000313" key="4">
    <source>
        <dbReference type="Proteomes" id="UP000322873"/>
    </source>
</evidence>
<feature type="compositionally biased region" description="Basic and acidic residues" evidence="1">
    <location>
        <begin position="46"/>
        <end position="72"/>
    </location>
</feature>
<evidence type="ECO:0000313" key="3">
    <source>
        <dbReference type="EMBL" id="KAA8567818.1"/>
    </source>
</evidence>
<keyword evidence="2" id="KW-0472">Membrane</keyword>
<dbReference type="EMBL" id="VICG01000010">
    <property type="protein sequence ID" value="KAA8567818.1"/>
    <property type="molecule type" value="Genomic_DNA"/>
</dbReference>
<protein>
    <submittedName>
        <fullName evidence="3">Uncharacterized protein</fullName>
    </submittedName>
</protein>
<evidence type="ECO:0000256" key="2">
    <source>
        <dbReference type="SAM" id="Phobius"/>
    </source>
</evidence>
<reference evidence="3 4" key="1">
    <citation type="submission" date="2019-06" db="EMBL/GenBank/DDBJ databases">
        <title>Genome Sequence of the Brown Rot Fungal Pathogen Monilinia fructicola.</title>
        <authorList>
            <person name="De Miccolis Angelini R.M."/>
            <person name="Landi L."/>
            <person name="Abate D."/>
            <person name="Pollastro S."/>
            <person name="Romanazzi G."/>
            <person name="Faretra F."/>
        </authorList>
    </citation>
    <scope>NUCLEOTIDE SEQUENCE [LARGE SCALE GENOMIC DNA]</scope>
    <source>
        <strain evidence="3 4">Mfrc123</strain>
    </source>
</reference>
<organism evidence="3 4">
    <name type="scientific">Monilinia fructicola</name>
    <name type="common">Brown rot fungus</name>
    <name type="synonym">Ciboria fructicola</name>
    <dbReference type="NCBI Taxonomy" id="38448"/>
    <lineage>
        <taxon>Eukaryota</taxon>
        <taxon>Fungi</taxon>
        <taxon>Dikarya</taxon>
        <taxon>Ascomycota</taxon>
        <taxon>Pezizomycotina</taxon>
        <taxon>Leotiomycetes</taxon>
        <taxon>Helotiales</taxon>
        <taxon>Sclerotiniaceae</taxon>
        <taxon>Monilinia</taxon>
    </lineage>
</organism>
<comment type="caution">
    <text evidence="3">The sequence shown here is derived from an EMBL/GenBank/DDBJ whole genome shotgun (WGS) entry which is preliminary data.</text>
</comment>
<gene>
    <name evidence="3" type="ORF">EYC84_008273</name>
</gene>
<dbReference type="AlphaFoldDB" id="A0A5M9JE06"/>
<accession>A0A5M9JE06</accession>
<proteinExistence type="predicted"/>
<dbReference type="Proteomes" id="UP000322873">
    <property type="component" value="Unassembled WGS sequence"/>
</dbReference>
<name>A0A5M9JE06_MONFR</name>